<keyword evidence="3" id="KW-1185">Reference proteome</keyword>
<proteinExistence type="predicted"/>
<keyword evidence="1" id="KW-1133">Transmembrane helix</keyword>
<accession>A0ABZ3EAV1</accession>
<dbReference type="Proteomes" id="UP001445268">
    <property type="component" value="Plasmid unnamed2"/>
</dbReference>
<protein>
    <submittedName>
        <fullName evidence="2">Uncharacterized protein</fullName>
    </submittedName>
</protein>
<dbReference type="RefSeq" id="WP_342632738.1">
    <property type="nucleotide sequence ID" value="NZ_CP152382.1"/>
</dbReference>
<reference evidence="2 3" key="1">
    <citation type="submission" date="2024-04" db="EMBL/GenBank/DDBJ databases">
        <title>Marinobacter sp. SBY-1.</title>
        <authorList>
            <person name="Pan C."/>
        </authorList>
    </citation>
    <scope>NUCLEOTIDE SEQUENCE [LARGE SCALE GENOMIC DNA]</scope>
    <source>
        <strain evidence="2 3">SBY-1</strain>
        <plasmid evidence="2 3">unnamed2</plasmid>
    </source>
</reference>
<evidence type="ECO:0000313" key="3">
    <source>
        <dbReference type="Proteomes" id="UP001445268"/>
    </source>
</evidence>
<keyword evidence="1" id="KW-0472">Membrane</keyword>
<feature type="transmembrane region" description="Helical" evidence="1">
    <location>
        <begin position="12"/>
        <end position="44"/>
    </location>
</feature>
<geneLocation type="plasmid" evidence="2 3">
    <name>unnamed2</name>
</geneLocation>
<gene>
    <name evidence="2" type="ORF">AAGT77_20765</name>
</gene>
<name>A0ABZ3EAV1_9GAMM</name>
<evidence type="ECO:0000313" key="2">
    <source>
        <dbReference type="EMBL" id="XAF56190.1"/>
    </source>
</evidence>
<evidence type="ECO:0000256" key="1">
    <source>
        <dbReference type="SAM" id="Phobius"/>
    </source>
</evidence>
<keyword evidence="1" id="KW-0812">Transmembrane</keyword>
<sequence>MNNFDGQRGKTLFFWLGLLGAGLLVAYFVQSLLVSVLVFVAIYFSSRFLAPGNAHSENQAPLQDADFGADNIQVFDNAPDTTLSSNENLSGDYTGVHFDTPSYFFMDLD</sequence>
<organism evidence="2 3">
    <name type="scientific">Marinobacter alkaliphilus</name>
    <dbReference type="NCBI Taxonomy" id="254719"/>
    <lineage>
        <taxon>Bacteria</taxon>
        <taxon>Pseudomonadati</taxon>
        <taxon>Pseudomonadota</taxon>
        <taxon>Gammaproteobacteria</taxon>
        <taxon>Pseudomonadales</taxon>
        <taxon>Marinobacteraceae</taxon>
        <taxon>Marinobacter</taxon>
    </lineage>
</organism>
<keyword evidence="2" id="KW-0614">Plasmid</keyword>
<dbReference type="EMBL" id="CP152382">
    <property type="protein sequence ID" value="XAF56190.1"/>
    <property type="molecule type" value="Genomic_DNA"/>
</dbReference>